<evidence type="ECO:0000313" key="5">
    <source>
        <dbReference type="Proteomes" id="UP000299102"/>
    </source>
</evidence>
<feature type="domain" description="DNA helicase Pif1-like DEAD-box helicase" evidence="3">
    <location>
        <begin position="52"/>
        <end position="117"/>
    </location>
</feature>
<dbReference type="GO" id="GO:0000723">
    <property type="term" value="P:telomere maintenance"/>
    <property type="evidence" value="ECO:0007669"/>
    <property type="project" value="InterPro"/>
</dbReference>
<dbReference type="Gene3D" id="3.40.50.300">
    <property type="entry name" value="P-loop containing nucleotide triphosphate hydrolases"/>
    <property type="match status" value="1"/>
</dbReference>
<keyword evidence="1" id="KW-0347">Helicase</keyword>
<dbReference type="PANTHER" id="PTHR10492">
    <property type="match status" value="1"/>
</dbReference>
<feature type="transmembrane region" description="Helical" evidence="2">
    <location>
        <begin position="35"/>
        <end position="55"/>
    </location>
</feature>
<dbReference type="InterPro" id="IPR027417">
    <property type="entry name" value="P-loop_NTPase"/>
</dbReference>
<dbReference type="AlphaFoldDB" id="A0A4C1WAY6"/>
<evidence type="ECO:0000259" key="3">
    <source>
        <dbReference type="Pfam" id="PF05970"/>
    </source>
</evidence>
<dbReference type="Proteomes" id="UP000299102">
    <property type="component" value="Unassembled WGS sequence"/>
</dbReference>
<organism evidence="4 5">
    <name type="scientific">Eumeta variegata</name>
    <name type="common">Bagworm moth</name>
    <name type="synonym">Eumeta japonica</name>
    <dbReference type="NCBI Taxonomy" id="151549"/>
    <lineage>
        <taxon>Eukaryota</taxon>
        <taxon>Metazoa</taxon>
        <taxon>Ecdysozoa</taxon>
        <taxon>Arthropoda</taxon>
        <taxon>Hexapoda</taxon>
        <taxon>Insecta</taxon>
        <taxon>Pterygota</taxon>
        <taxon>Neoptera</taxon>
        <taxon>Endopterygota</taxon>
        <taxon>Lepidoptera</taxon>
        <taxon>Glossata</taxon>
        <taxon>Ditrysia</taxon>
        <taxon>Tineoidea</taxon>
        <taxon>Psychidae</taxon>
        <taxon>Oiketicinae</taxon>
        <taxon>Eumeta</taxon>
    </lineage>
</organism>
<reference evidence="4 5" key="1">
    <citation type="journal article" date="2019" name="Commun. Biol.">
        <title>The bagworm genome reveals a unique fibroin gene that provides high tensile strength.</title>
        <authorList>
            <person name="Kono N."/>
            <person name="Nakamura H."/>
            <person name="Ohtoshi R."/>
            <person name="Tomita M."/>
            <person name="Numata K."/>
            <person name="Arakawa K."/>
        </authorList>
    </citation>
    <scope>NUCLEOTIDE SEQUENCE [LARGE SCALE GENOMIC DNA]</scope>
</reference>
<keyword evidence="1" id="KW-0547">Nucleotide-binding</keyword>
<evidence type="ECO:0000313" key="4">
    <source>
        <dbReference type="EMBL" id="GBP47305.1"/>
    </source>
</evidence>
<dbReference type="SUPFAM" id="SSF52540">
    <property type="entry name" value="P-loop containing nucleoside triphosphate hydrolases"/>
    <property type="match status" value="1"/>
</dbReference>
<proteinExistence type="inferred from homology"/>
<keyword evidence="1" id="KW-0234">DNA repair</keyword>
<comment type="catalytic activity">
    <reaction evidence="1">
        <text>ATP + H2O = ADP + phosphate + H(+)</text>
        <dbReference type="Rhea" id="RHEA:13065"/>
        <dbReference type="ChEBI" id="CHEBI:15377"/>
        <dbReference type="ChEBI" id="CHEBI:15378"/>
        <dbReference type="ChEBI" id="CHEBI:30616"/>
        <dbReference type="ChEBI" id="CHEBI:43474"/>
        <dbReference type="ChEBI" id="CHEBI:456216"/>
        <dbReference type="EC" id="5.6.2.3"/>
    </reaction>
</comment>
<dbReference type="Pfam" id="PF05970">
    <property type="entry name" value="PIF1"/>
    <property type="match status" value="1"/>
</dbReference>
<dbReference type="STRING" id="151549.A0A4C1WAY6"/>
<keyword evidence="1" id="KW-0378">Hydrolase</keyword>
<evidence type="ECO:0000256" key="2">
    <source>
        <dbReference type="SAM" id="Phobius"/>
    </source>
</evidence>
<dbReference type="PANTHER" id="PTHR10492:SF57">
    <property type="entry name" value="ATP-DEPENDENT DNA HELICASE"/>
    <property type="match status" value="1"/>
</dbReference>
<dbReference type="GO" id="GO:0016887">
    <property type="term" value="F:ATP hydrolysis activity"/>
    <property type="evidence" value="ECO:0007669"/>
    <property type="project" value="RHEA"/>
</dbReference>
<keyword evidence="1" id="KW-0233">DNA recombination</keyword>
<keyword evidence="2" id="KW-1133">Transmembrane helix</keyword>
<keyword evidence="1" id="KW-0067">ATP-binding</keyword>
<dbReference type="OrthoDB" id="272985at2759"/>
<keyword evidence="1" id="KW-0227">DNA damage</keyword>
<dbReference type="EC" id="5.6.2.3" evidence="1"/>
<gene>
    <name evidence="4" type="ORF">EVAR_38070_1</name>
</gene>
<dbReference type="InterPro" id="IPR010285">
    <property type="entry name" value="DNA_helicase_pif1-like_DEAD"/>
</dbReference>
<dbReference type="GO" id="GO:0043139">
    <property type="term" value="F:5'-3' DNA helicase activity"/>
    <property type="evidence" value="ECO:0007669"/>
    <property type="project" value="UniProtKB-EC"/>
</dbReference>
<comment type="similarity">
    <text evidence="1">Belongs to the helicase family.</text>
</comment>
<feature type="transmembrane region" description="Helical" evidence="2">
    <location>
        <begin position="67"/>
        <end position="90"/>
    </location>
</feature>
<keyword evidence="2" id="KW-0812">Transmembrane</keyword>
<dbReference type="GO" id="GO:0006281">
    <property type="term" value="P:DNA repair"/>
    <property type="evidence" value="ECO:0007669"/>
    <property type="project" value="UniProtKB-KW"/>
</dbReference>
<dbReference type="EMBL" id="BGZK01000499">
    <property type="protein sequence ID" value="GBP47305.1"/>
    <property type="molecule type" value="Genomic_DNA"/>
</dbReference>
<protein>
    <recommendedName>
        <fullName evidence="1">ATP-dependent DNA helicase</fullName>
        <ecNumber evidence="1">5.6.2.3</ecNumber>
    </recommendedName>
</protein>
<comment type="caution">
    <text evidence="4">The sequence shown here is derived from an EMBL/GenBank/DDBJ whole genome shotgun (WGS) entry which is preliminary data.</text>
</comment>
<accession>A0A4C1WAY6</accession>
<comment type="cofactor">
    <cofactor evidence="1">
        <name>Mg(2+)</name>
        <dbReference type="ChEBI" id="CHEBI:18420"/>
    </cofactor>
</comment>
<name>A0A4C1WAY6_EUMVA</name>
<dbReference type="GO" id="GO:0005524">
    <property type="term" value="F:ATP binding"/>
    <property type="evidence" value="ECO:0007669"/>
    <property type="project" value="UniProtKB-KW"/>
</dbReference>
<sequence length="117" mass="12640">MSENISHQIRISSRNPDLEANEEVHNKALLLIEDMCYVMCGSLLVRCTAFINVYGTLMKAVDDGNGGIFFFDAPYGTGKTFLMLLILAIIRARSDIAVAAASSGIAATLLEGCRTAH</sequence>
<keyword evidence="5" id="KW-1185">Reference proteome</keyword>
<evidence type="ECO:0000256" key="1">
    <source>
        <dbReference type="RuleBase" id="RU363044"/>
    </source>
</evidence>
<dbReference type="GO" id="GO:0006310">
    <property type="term" value="P:DNA recombination"/>
    <property type="evidence" value="ECO:0007669"/>
    <property type="project" value="UniProtKB-KW"/>
</dbReference>
<keyword evidence="2" id="KW-0472">Membrane</keyword>